<evidence type="ECO:0000313" key="2">
    <source>
        <dbReference type="EMBL" id="OGC92917.1"/>
    </source>
</evidence>
<dbReference type="AlphaFoldDB" id="A0A1F4YG42"/>
<protein>
    <recommendedName>
        <fullName evidence="1">LytR/CpsA/Psr regulator C-terminal domain-containing protein</fullName>
    </recommendedName>
</protein>
<evidence type="ECO:0000313" key="3">
    <source>
        <dbReference type="Proteomes" id="UP000178176"/>
    </source>
</evidence>
<sequence>MYVGGIVLAVLILAAVGGVGWLRSRLETEVVKTGPAPTLAPAESEGEETIGLNREEISLEVLNGSGVAGAAGKTAQEFEDLGYIIVKTGNAEDTKGNKLYVSSELADRISLLLADVKESLGIESFEVLVDSSASARIILGQ</sequence>
<organism evidence="2 3">
    <name type="scientific">Candidatus Amesbacteria bacterium RIFCSPHIGHO2_01_FULL_48_32b</name>
    <dbReference type="NCBI Taxonomy" id="1797253"/>
    <lineage>
        <taxon>Bacteria</taxon>
        <taxon>Candidatus Amesiibacteriota</taxon>
    </lineage>
</organism>
<gene>
    <name evidence="2" type="ORF">A2876_03700</name>
</gene>
<dbReference type="Pfam" id="PF13399">
    <property type="entry name" value="LytR_C"/>
    <property type="match status" value="1"/>
</dbReference>
<feature type="domain" description="LytR/CpsA/Psr regulator C-terminal" evidence="1">
    <location>
        <begin position="57"/>
        <end position="141"/>
    </location>
</feature>
<dbReference type="Proteomes" id="UP000178176">
    <property type="component" value="Unassembled WGS sequence"/>
</dbReference>
<name>A0A1F4YG42_9BACT</name>
<dbReference type="InterPro" id="IPR027381">
    <property type="entry name" value="LytR/CpsA/Psr_C"/>
</dbReference>
<dbReference type="EMBL" id="MEXH01000003">
    <property type="protein sequence ID" value="OGC92917.1"/>
    <property type="molecule type" value="Genomic_DNA"/>
</dbReference>
<reference evidence="2 3" key="1">
    <citation type="journal article" date="2016" name="Nat. Commun.">
        <title>Thousands of microbial genomes shed light on interconnected biogeochemical processes in an aquifer system.</title>
        <authorList>
            <person name="Anantharaman K."/>
            <person name="Brown C.T."/>
            <person name="Hug L.A."/>
            <person name="Sharon I."/>
            <person name="Castelle C.J."/>
            <person name="Probst A.J."/>
            <person name="Thomas B.C."/>
            <person name="Singh A."/>
            <person name="Wilkins M.J."/>
            <person name="Karaoz U."/>
            <person name="Brodie E.L."/>
            <person name="Williams K.H."/>
            <person name="Hubbard S.S."/>
            <person name="Banfield J.F."/>
        </authorList>
    </citation>
    <scope>NUCLEOTIDE SEQUENCE [LARGE SCALE GENOMIC DNA]</scope>
</reference>
<proteinExistence type="predicted"/>
<comment type="caution">
    <text evidence="2">The sequence shown here is derived from an EMBL/GenBank/DDBJ whole genome shotgun (WGS) entry which is preliminary data.</text>
</comment>
<evidence type="ECO:0000259" key="1">
    <source>
        <dbReference type="Pfam" id="PF13399"/>
    </source>
</evidence>
<dbReference type="Gene3D" id="3.30.70.2390">
    <property type="match status" value="1"/>
</dbReference>
<accession>A0A1F4YG42</accession>